<dbReference type="AlphaFoldDB" id="A0A656QRH0"/>
<dbReference type="Gene3D" id="3.40.50.720">
    <property type="entry name" value="NAD(P)-binding Rossmann-like Domain"/>
    <property type="match status" value="1"/>
</dbReference>
<dbReference type="Proteomes" id="UP000027451">
    <property type="component" value="Unassembled WGS sequence"/>
</dbReference>
<reference evidence="6 7" key="1">
    <citation type="submission" date="2014-03" db="EMBL/GenBank/DDBJ databases">
        <title>Draft Genome Sequences of Four Burkholderia Strains.</title>
        <authorList>
            <person name="Liu X.Y."/>
            <person name="Li C.X."/>
            <person name="Xu J.H."/>
        </authorList>
    </citation>
    <scope>NUCLEOTIDE SEQUENCE [LARGE SCALE GENOMIC DNA]</scope>
    <source>
        <strain evidence="6 7">OP-1</strain>
    </source>
</reference>
<feature type="region of interest" description="Disordered" evidence="3">
    <location>
        <begin position="416"/>
        <end position="437"/>
    </location>
</feature>
<dbReference type="InterPro" id="IPR008354">
    <property type="entry name" value="Glc-Fru_OxRdtase_bac"/>
</dbReference>
<evidence type="ECO:0000256" key="2">
    <source>
        <dbReference type="ARBA" id="ARBA00023002"/>
    </source>
</evidence>
<protein>
    <submittedName>
        <fullName evidence="6">Oxidoreductase</fullName>
    </submittedName>
</protein>
<evidence type="ECO:0000313" key="6">
    <source>
        <dbReference type="EMBL" id="KDR32044.1"/>
    </source>
</evidence>
<dbReference type="InterPro" id="IPR036291">
    <property type="entry name" value="NAD(P)-bd_dom_sf"/>
</dbReference>
<sequence length="437" mass="47840">MPFRGQPDQLLPNAAPAEPEAGRRSFLTRGGAGIAVALAAGTGSAWAAGPSGADANQVKLPLIQDPNTEQKEETPDANLPPDARIGYAIVGLGRLSLNQILPALAQCKYSKVAALVSGDREKARRVARQYGIADADIHDYQDFERLADNPRVHVVYIVLPNGMHKAFTLRAAKIGKHVLCEKPMANNAADCEAMVEAMKRANRKLMIAYRSQYEPMDRMVAKMVKEKKLGTLREFIAGNSQNVGDPSQWRLKKALAGGGAMPDIGLYCLNAARFLSNEEPMEVVATVHRPQGDPRFAEVEESVHFILRFPSGLTATCMSSYASHESRFFRLQGAQGWVEMDPAFGYNGLRLRHGMLVDGKSATTEVQIDPQNQFAREIDHMSVCVKDDLVPHTPGEEGLQDQRIIDAIYESARTGRAVKLAQPDAPTRGPEPQEETF</sequence>
<comment type="similarity">
    <text evidence="1">Belongs to the Gfo/Idh/MocA family.</text>
</comment>
<feature type="domain" description="GFO/IDH/MocA-like oxidoreductase" evidence="5">
    <location>
        <begin position="219"/>
        <end position="338"/>
    </location>
</feature>
<dbReference type="PROSITE" id="PS51318">
    <property type="entry name" value="TAT"/>
    <property type="match status" value="1"/>
</dbReference>
<dbReference type="Pfam" id="PF22725">
    <property type="entry name" value="GFO_IDH_MocA_C3"/>
    <property type="match status" value="1"/>
</dbReference>
<dbReference type="PRINTS" id="PR01775">
    <property type="entry name" value="GLFROXRDTASE"/>
</dbReference>
<feature type="domain" description="Gfo/Idh/MocA-like oxidoreductase N-terminal" evidence="4">
    <location>
        <begin position="86"/>
        <end position="209"/>
    </location>
</feature>
<evidence type="ECO:0000313" key="7">
    <source>
        <dbReference type="Proteomes" id="UP000027451"/>
    </source>
</evidence>
<dbReference type="InterPro" id="IPR050984">
    <property type="entry name" value="Gfo/Idh/MocA_domain"/>
</dbReference>
<dbReference type="Pfam" id="PF01408">
    <property type="entry name" value="GFO_IDH_MocA"/>
    <property type="match status" value="1"/>
</dbReference>
<evidence type="ECO:0000259" key="5">
    <source>
        <dbReference type="Pfam" id="PF22725"/>
    </source>
</evidence>
<organism evidence="6 7">
    <name type="scientific">Caballeronia zhejiangensis</name>
    <dbReference type="NCBI Taxonomy" id="871203"/>
    <lineage>
        <taxon>Bacteria</taxon>
        <taxon>Pseudomonadati</taxon>
        <taxon>Pseudomonadota</taxon>
        <taxon>Betaproteobacteria</taxon>
        <taxon>Burkholderiales</taxon>
        <taxon>Burkholderiaceae</taxon>
        <taxon>Caballeronia</taxon>
    </lineage>
</organism>
<dbReference type="EMBL" id="JFHD01000004">
    <property type="protein sequence ID" value="KDR32044.1"/>
    <property type="molecule type" value="Genomic_DNA"/>
</dbReference>
<dbReference type="RefSeq" id="WP_008345437.1">
    <property type="nucleotide sequence ID" value="NZ_CP084288.1"/>
</dbReference>
<keyword evidence="7" id="KW-1185">Reference proteome</keyword>
<accession>A0A656QRH0</accession>
<dbReference type="SUPFAM" id="SSF55347">
    <property type="entry name" value="Glyceraldehyde-3-phosphate dehydrogenase-like, C-terminal domain"/>
    <property type="match status" value="1"/>
</dbReference>
<dbReference type="PANTHER" id="PTHR22604">
    <property type="entry name" value="OXIDOREDUCTASES"/>
    <property type="match status" value="1"/>
</dbReference>
<keyword evidence="2" id="KW-0560">Oxidoreductase</keyword>
<feature type="region of interest" description="Disordered" evidence="3">
    <location>
        <begin position="1"/>
        <end position="22"/>
    </location>
</feature>
<dbReference type="PANTHER" id="PTHR22604:SF105">
    <property type="entry name" value="TRANS-1,2-DIHYDROBENZENE-1,2-DIOL DEHYDROGENASE"/>
    <property type="match status" value="1"/>
</dbReference>
<dbReference type="GO" id="GO:0000166">
    <property type="term" value="F:nucleotide binding"/>
    <property type="evidence" value="ECO:0007669"/>
    <property type="project" value="InterPro"/>
</dbReference>
<evidence type="ECO:0000256" key="3">
    <source>
        <dbReference type="SAM" id="MobiDB-lite"/>
    </source>
</evidence>
<dbReference type="SUPFAM" id="SSF51735">
    <property type="entry name" value="NAD(P)-binding Rossmann-fold domains"/>
    <property type="match status" value="1"/>
</dbReference>
<dbReference type="GO" id="GO:0016491">
    <property type="term" value="F:oxidoreductase activity"/>
    <property type="evidence" value="ECO:0007669"/>
    <property type="project" value="UniProtKB-KW"/>
</dbReference>
<comment type="caution">
    <text evidence="6">The sequence shown here is derived from an EMBL/GenBank/DDBJ whole genome shotgun (WGS) entry which is preliminary data.</text>
</comment>
<dbReference type="Gene3D" id="3.30.360.10">
    <property type="entry name" value="Dihydrodipicolinate Reductase, domain 2"/>
    <property type="match status" value="1"/>
</dbReference>
<evidence type="ECO:0000259" key="4">
    <source>
        <dbReference type="Pfam" id="PF01408"/>
    </source>
</evidence>
<gene>
    <name evidence="6" type="ORF">BG60_25730</name>
</gene>
<dbReference type="InterPro" id="IPR006311">
    <property type="entry name" value="TAT_signal"/>
</dbReference>
<dbReference type="InterPro" id="IPR000683">
    <property type="entry name" value="Gfo/Idh/MocA-like_OxRdtase_N"/>
</dbReference>
<dbReference type="OrthoDB" id="9801953at2"/>
<name>A0A656QRH0_9BURK</name>
<dbReference type="InterPro" id="IPR055170">
    <property type="entry name" value="GFO_IDH_MocA-like_dom"/>
</dbReference>
<evidence type="ECO:0000256" key="1">
    <source>
        <dbReference type="ARBA" id="ARBA00010928"/>
    </source>
</evidence>
<proteinExistence type="inferred from homology"/>